<feature type="region of interest" description="Disordered" evidence="4">
    <location>
        <begin position="139"/>
        <end position="164"/>
    </location>
</feature>
<dbReference type="CDD" id="cd06170">
    <property type="entry name" value="LuxR_C_like"/>
    <property type="match status" value="1"/>
</dbReference>
<protein>
    <recommendedName>
        <fullName evidence="5">HTH luxR-type domain-containing protein</fullName>
    </recommendedName>
</protein>
<accession>A0A5P2CXU0</accession>
<evidence type="ECO:0000256" key="2">
    <source>
        <dbReference type="ARBA" id="ARBA00023125"/>
    </source>
</evidence>
<dbReference type="RefSeq" id="WP_150206833.1">
    <property type="nucleotide sequence ID" value="NZ_CP029190.1"/>
</dbReference>
<keyword evidence="1" id="KW-0805">Transcription regulation</keyword>
<organism evidence="6 7">
    <name type="scientific">Streptomyces venezuelae</name>
    <dbReference type="NCBI Taxonomy" id="54571"/>
    <lineage>
        <taxon>Bacteria</taxon>
        <taxon>Bacillati</taxon>
        <taxon>Actinomycetota</taxon>
        <taxon>Actinomycetes</taxon>
        <taxon>Kitasatosporales</taxon>
        <taxon>Streptomycetaceae</taxon>
        <taxon>Streptomyces</taxon>
    </lineage>
</organism>
<evidence type="ECO:0000256" key="1">
    <source>
        <dbReference type="ARBA" id="ARBA00023015"/>
    </source>
</evidence>
<dbReference type="InterPro" id="IPR000792">
    <property type="entry name" value="Tscrpt_reg_LuxR_C"/>
</dbReference>
<gene>
    <name evidence="6" type="ORF">DEJ50_07675</name>
</gene>
<dbReference type="Gene3D" id="1.10.10.10">
    <property type="entry name" value="Winged helix-like DNA-binding domain superfamily/Winged helix DNA-binding domain"/>
    <property type="match status" value="1"/>
</dbReference>
<evidence type="ECO:0000256" key="4">
    <source>
        <dbReference type="SAM" id="MobiDB-lite"/>
    </source>
</evidence>
<evidence type="ECO:0000313" key="7">
    <source>
        <dbReference type="Proteomes" id="UP000325211"/>
    </source>
</evidence>
<dbReference type="SMART" id="SM00421">
    <property type="entry name" value="HTH_LUXR"/>
    <property type="match status" value="1"/>
</dbReference>
<dbReference type="PANTHER" id="PTHR43214">
    <property type="entry name" value="TWO-COMPONENT RESPONSE REGULATOR"/>
    <property type="match status" value="1"/>
</dbReference>
<dbReference type="SUPFAM" id="SSF46894">
    <property type="entry name" value="C-terminal effector domain of the bipartite response regulators"/>
    <property type="match status" value="1"/>
</dbReference>
<name>A0A5P2CXU0_STRVZ</name>
<dbReference type="EMBL" id="CP029190">
    <property type="protein sequence ID" value="QES47712.1"/>
    <property type="molecule type" value="Genomic_DNA"/>
</dbReference>
<dbReference type="PANTHER" id="PTHR43214:SF24">
    <property type="entry name" value="TRANSCRIPTIONAL REGULATORY PROTEIN NARL-RELATED"/>
    <property type="match status" value="1"/>
</dbReference>
<dbReference type="AlphaFoldDB" id="A0A5P2CXU0"/>
<dbReference type="OrthoDB" id="4307453at2"/>
<keyword evidence="2" id="KW-0238">DNA-binding</keyword>
<keyword evidence="3" id="KW-0804">Transcription</keyword>
<dbReference type="Proteomes" id="UP000325211">
    <property type="component" value="Chromosome"/>
</dbReference>
<evidence type="ECO:0000259" key="5">
    <source>
        <dbReference type="PROSITE" id="PS50043"/>
    </source>
</evidence>
<feature type="domain" description="HTH luxR-type" evidence="5">
    <location>
        <begin position="69"/>
        <end position="134"/>
    </location>
</feature>
<reference evidence="6 7" key="1">
    <citation type="submission" date="2018-05" db="EMBL/GenBank/DDBJ databases">
        <title>Streptomyces venezuelae.</title>
        <authorList>
            <person name="Kim W."/>
            <person name="Lee N."/>
            <person name="Cho B.-K."/>
        </authorList>
    </citation>
    <scope>NUCLEOTIDE SEQUENCE [LARGE SCALE GENOMIC DNA]</scope>
    <source>
        <strain evidence="6 7">ATCC 21782</strain>
    </source>
</reference>
<dbReference type="InterPro" id="IPR039420">
    <property type="entry name" value="WalR-like"/>
</dbReference>
<dbReference type="Pfam" id="PF00196">
    <property type="entry name" value="GerE"/>
    <property type="match status" value="1"/>
</dbReference>
<evidence type="ECO:0000256" key="3">
    <source>
        <dbReference type="ARBA" id="ARBA00023163"/>
    </source>
</evidence>
<dbReference type="InterPro" id="IPR036388">
    <property type="entry name" value="WH-like_DNA-bd_sf"/>
</dbReference>
<dbReference type="GO" id="GO:0003677">
    <property type="term" value="F:DNA binding"/>
    <property type="evidence" value="ECO:0007669"/>
    <property type="project" value="UniProtKB-KW"/>
</dbReference>
<dbReference type="PROSITE" id="PS50043">
    <property type="entry name" value="HTH_LUXR_2"/>
    <property type="match status" value="1"/>
</dbReference>
<sequence>MAALGAESRTVAGGLSPYLVFDRALLVLPLQDAPGEALVVRSPDLVAFVAETFDLLWATGESMSKPRERAVVQDVTDQTQRSVLRHLVQGDDDRATARALGISVRTCQRHVSSIMRRLGATSRFQLGYLAHRYDLLDPNPPGAGRLTARAPPTERHGIDAGPHP</sequence>
<evidence type="ECO:0000313" key="6">
    <source>
        <dbReference type="EMBL" id="QES47712.1"/>
    </source>
</evidence>
<proteinExistence type="predicted"/>
<dbReference type="GO" id="GO:0006355">
    <property type="term" value="P:regulation of DNA-templated transcription"/>
    <property type="evidence" value="ECO:0007669"/>
    <property type="project" value="InterPro"/>
</dbReference>
<dbReference type="InterPro" id="IPR016032">
    <property type="entry name" value="Sig_transdc_resp-reg_C-effctor"/>
</dbReference>